<keyword evidence="8 15" id="KW-0418">Kinase</keyword>
<name>A0A2S4ZYU3_9FLAO</name>
<feature type="transmembrane region" description="Helical" evidence="13">
    <location>
        <begin position="12"/>
        <end position="33"/>
    </location>
</feature>
<dbReference type="InterPro" id="IPR036890">
    <property type="entry name" value="HATPase_C_sf"/>
</dbReference>
<dbReference type="SUPFAM" id="SSF47384">
    <property type="entry name" value="Homodimeric domain of signal transducing histidine kinase"/>
    <property type="match status" value="1"/>
</dbReference>
<dbReference type="CDD" id="cd00075">
    <property type="entry name" value="HATPase"/>
    <property type="match status" value="1"/>
</dbReference>
<dbReference type="GO" id="GO:0005524">
    <property type="term" value="F:ATP binding"/>
    <property type="evidence" value="ECO:0007669"/>
    <property type="project" value="UniProtKB-KW"/>
</dbReference>
<keyword evidence="6 13" id="KW-0812">Transmembrane</keyword>
<evidence type="ECO:0000259" key="14">
    <source>
        <dbReference type="PROSITE" id="PS50109"/>
    </source>
</evidence>
<evidence type="ECO:0000256" key="13">
    <source>
        <dbReference type="SAM" id="Phobius"/>
    </source>
</evidence>
<evidence type="ECO:0000256" key="4">
    <source>
        <dbReference type="ARBA" id="ARBA00022553"/>
    </source>
</evidence>
<dbReference type="InterPro" id="IPR004358">
    <property type="entry name" value="Sig_transdc_His_kin-like_C"/>
</dbReference>
<dbReference type="EMBL" id="PQVG01000015">
    <property type="protein sequence ID" value="POY35524.1"/>
    <property type="molecule type" value="Genomic_DNA"/>
</dbReference>
<dbReference type="InterPro" id="IPR052023">
    <property type="entry name" value="Histidine_kinase_KdpD"/>
</dbReference>
<evidence type="ECO:0000256" key="1">
    <source>
        <dbReference type="ARBA" id="ARBA00000085"/>
    </source>
</evidence>
<evidence type="ECO:0000313" key="16">
    <source>
        <dbReference type="Proteomes" id="UP000237310"/>
    </source>
</evidence>
<dbReference type="PRINTS" id="PR00344">
    <property type="entry name" value="BCTRLSENSOR"/>
</dbReference>
<dbReference type="Pfam" id="PF00512">
    <property type="entry name" value="HisKA"/>
    <property type="match status" value="1"/>
</dbReference>
<dbReference type="CDD" id="cd00082">
    <property type="entry name" value="HisKA"/>
    <property type="match status" value="1"/>
</dbReference>
<evidence type="ECO:0000313" key="15">
    <source>
        <dbReference type="EMBL" id="POY35524.1"/>
    </source>
</evidence>
<dbReference type="FunFam" id="3.30.565.10:FF:000006">
    <property type="entry name" value="Sensor histidine kinase WalK"/>
    <property type="match status" value="1"/>
</dbReference>
<feature type="transmembrane region" description="Helical" evidence="13">
    <location>
        <begin position="45"/>
        <end position="72"/>
    </location>
</feature>
<accession>A0A2S4ZYU3</accession>
<dbReference type="Gene3D" id="1.20.120.620">
    <property type="entry name" value="Backbone structure of the membrane domain of e. Coli histidine kinase receptor kdpd"/>
    <property type="match status" value="1"/>
</dbReference>
<dbReference type="AlphaFoldDB" id="A0A2S4ZYU3"/>
<evidence type="ECO:0000256" key="2">
    <source>
        <dbReference type="ARBA" id="ARBA00004141"/>
    </source>
</evidence>
<evidence type="ECO:0000256" key="5">
    <source>
        <dbReference type="ARBA" id="ARBA00022679"/>
    </source>
</evidence>
<keyword evidence="4" id="KW-0597">Phosphoprotein</keyword>
<reference evidence="15 16" key="1">
    <citation type="submission" date="2018-01" db="EMBL/GenBank/DDBJ databases">
        <authorList>
            <person name="Gaut B.S."/>
            <person name="Morton B.R."/>
            <person name="Clegg M.T."/>
            <person name="Duvall M.R."/>
        </authorList>
    </citation>
    <scope>NUCLEOTIDE SEQUENCE [LARGE SCALE GENOMIC DNA]</scope>
    <source>
        <strain evidence="15 16">HR-AY</strain>
    </source>
</reference>
<evidence type="ECO:0000256" key="9">
    <source>
        <dbReference type="ARBA" id="ARBA00022840"/>
    </source>
</evidence>
<evidence type="ECO:0000256" key="6">
    <source>
        <dbReference type="ARBA" id="ARBA00022692"/>
    </source>
</evidence>
<proteinExistence type="predicted"/>
<evidence type="ECO:0000256" key="7">
    <source>
        <dbReference type="ARBA" id="ARBA00022741"/>
    </source>
</evidence>
<feature type="domain" description="Histidine kinase" evidence="14">
    <location>
        <begin position="138"/>
        <end position="352"/>
    </location>
</feature>
<evidence type="ECO:0000256" key="8">
    <source>
        <dbReference type="ARBA" id="ARBA00022777"/>
    </source>
</evidence>
<dbReference type="SMART" id="SM00388">
    <property type="entry name" value="HisKA"/>
    <property type="match status" value="1"/>
</dbReference>
<organism evidence="15 16">
    <name type="scientific">Flavobacterium alvei</name>
    <dbReference type="NCBI Taxonomy" id="2080416"/>
    <lineage>
        <taxon>Bacteria</taxon>
        <taxon>Pseudomonadati</taxon>
        <taxon>Bacteroidota</taxon>
        <taxon>Flavobacteriia</taxon>
        <taxon>Flavobacteriales</taxon>
        <taxon>Flavobacteriaceae</taxon>
        <taxon>Flavobacterium</taxon>
    </lineage>
</organism>
<sequence>MVTNLETKKYSIKKQCGISIVAVLLIATVCFYASKFIDYRITALILLMTVSIVAIVFDIIPVLITAILSGLLLNFFFIQPLFTFHITDTEDILLFLMYLIIALVNAVLTFKIRQVEKKARDKEEKEKTIKLYNTLLNSLSHELRTPIATLIGAVDILKENNQTLSKKNQEDLLSEIDKASIRLNRQVENLLNMSRLETGMLLIKQDWCDVNELTNGVVQKFSSLNTNHIIDFQLNESLPLFKLDSGLIAEVLRNLIHNAVLYTPEKTTIKIEVLQESSNCIIVISDNGNGFPESEIQFAFDKFYRLPHTKTGGSGLGLSIVKGFVEAHNGTITLENNSISGAKFTITIPTETSYLKNLKNE</sequence>
<gene>
    <name evidence="15" type="ORF">C3L50_16025</name>
</gene>
<dbReference type="InterPro" id="IPR005467">
    <property type="entry name" value="His_kinase_dom"/>
</dbReference>
<dbReference type="PROSITE" id="PS50109">
    <property type="entry name" value="HIS_KIN"/>
    <property type="match status" value="1"/>
</dbReference>
<keyword evidence="16" id="KW-1185">Reference proteome</keyword>
<dbReference type="PANTHER" id="PTHR45569">
    <property type="entry name" value="SENSOR PROTEIN KDPD"/>
    <property type="match status" value="1"/>
</dbReference>
<dbReference type="Proteomes" id="UP000237310">
    <property type="component" value="Unassembled WGS sequence"/>
</dbReference>
<dbReference type="InterPro" id="IPR036097">
    <property type="entry name" value="HisK_dim/P_sf"/>
</dbReference>
<keyword evidence="11" id="KW-0902">Two-component regulatory system</keyword>
<evidence type="ECO:0000256" key="10">
    <source>
        <dbReference type="ARBA" id="ARBA00022989"/>
    </source>
</evidence>
<dbReference type="PANTHER" id="PTHR45569:SF1">
    <property type="entry name" value="SENSOR PROTEIN KDPD"/>
    <property type="match status" value="1"/>
</dbReference>
<evidence type="ECO:0000256" key="12">
    <source>
        <dbReference type="ARBA" id="ARBA00023136"/>
    </source>
</evidence>
<dbReference type="GO" id="GO:0005886">
    <property type="term" value="C:plasma membrane"/>
    <property type="evidence" value="ECO:0007669"/>
    <property type="project" value="TreeGrafter"/>
</dbReference>
<dbReference type="InterPro" id="IPR038318">
    <property type="entry name" value="KdpD_sf"/>
</dbReference>
<dbReference type="InterPro" id="IPR025201">
    <property type="entry name" value="KdpD_TM"/>
</dbReference>
<keyword evidence="7" id="KW-0547">Nucleotide-binding</keyword>
<dbReference type="Pfam" id="PF02518">
    <property type="entry name" value="HATPase_c"/>
    <property type="match status" value="1"/>
</dbReference>
<dbReference type="OrthoDB" id="9804645at2"/>
<evidence type="ECO:0000256" key="11">
    <source>
        <dbReference type="ARBA" id="ARBA00023012"/>
    </source>
</evidence>
<dbReference type="InterPro" id="IPR003594">
    <property type="entry name" value="HATPase_dom"/>
</dbReference>
<dbReference type="Gene3D" id="3.30.565.10">
    <property type="entry name" value="Histidine kinase-like ATPase, C-terminal domain"/>
    <property type="match status" value="1"/>
</dbReference>
<comment type="subcellular location">
    <subcellularLocation>
        <location evidence="2">Membrane</location>
        <topology evidence="2">Multi-pass membrane protein</topology>
    </subcellularLocation>
</comment>
<dbReference type="InterPro" id="IPR003661">
    <property type="entry name" value="HisK_dim/P_dom"/>
</dbReference>
<evidence type="ECO:0000256" key="3">
    <source>
        <dbReference type="ARBA" id="ARBA00012438"/>
    </source>
</evidence>
<keyword evidence="9" id="KW-0067">ATP-binding</keyword>
<dbReference type="EC" id="2.7.13.3" evidence="3"/>
<comment type="catalytic activity">
    <reaction evidence="1">
        <text>ATP + protein L-histidine = ADP + protein N-phospho-L-histidine.</text>
        <dbReference type="EC" id="2.7.13.3"/>
    </reaction>
</comment>
<dbReference type="GO" id="GO:0000155">
    <property type="term" value="F:phosphorelay sensor kinase activity"/>
    <property type="evidence" value="ECO:0007669"/>
    <property type="project" value="InterPro"/>
</dbReference>
<comment type="caution">
    <text evidence="15">The sequence shown here is derived from an EMBL/GenBank/DDBJ whole genome shotgun (WGS) entry which is preliminary data.</text>
</comment>
<dbReference type="SMART" id="SM00387">
    <property type="entry name" value="HATPase_c"/>
    <property type="match status" value="1"/>
</dbReference>
<dbReference type="Gene3D" id="1.10.287.130">
    <property type="match status" value="1"/>
</dbReference>
<protein>
    <recommendedName>
        <fullName evidence="3">histidine kinase</fullName>
        <ecNumber evidence="3">2.7.13.3</ecNumber>
    </recommendedName>
</protein>
<feature type="transmembrane region" description="Helical" evidence="13">
    <location>
        <begin position="92"/>
        <end position="110"/>
    </location>
</feature>
<dbReference type="Pfam" id="PF13493">
    <property type="entry name" value="DUF4118"/>
    <property type="match status" value="1"/>
</dbReference>
<keyword evidence="5" id="KW-0808">Transferase</keyword>
<dbReference type="SUPFAM" id="SSF55874">
    <property type="entry name" value="ATPase domain of HSP90 chaperone/DNA topoisomerase II/histidine kinase"/>
    <property type="match status" value="1"/>
</dbReference>
<keyword evidence="10 13" id="KW-1133">Transmembrane helix</keyword>
<keyword evidence="12 13" id="KW-0472">Membrane</keyword>